<dbReference type="PANTHER" id="PTHR22726:SF1">
    <property type="entry name" value="METALLOENDOPEPTIDASE OMA1, MITOCHONDRIAL"/>
    <property type="match status" value="1"/>
</dbReference>
<accession>A0A937DH31</accession>
<dbReference type="GO" id="GO:0004222">
    <property type="term" value="F:metalloendopeptidase activity"/>
    <property type="evidence" value="ECO:0007669"/>
    <property type="project" value="InterPro"/>
</dbReference>
<dbReference type="RefSeq" id="WP_201920107.1">
    <property type="nucleotide sequence ID" value="NZ_JAERQG010000002.1"/>
</dbReference>
<dbReference type="InterPro" id="IPR001915">
    <property type="entry name" value="Peptidase_M48"/>
</dbReference>
<evidence type="ECO:0000256" key="3">
    <source>
        <dbReference type="ARBA" id="ARBA00022801"/>
    </source>
</evidence>
<gene>
    <name evidence="8" type="ORF">JKP34_09340</name>
</gene>
<evidence type="ECO:0000256" key="4">
    <source>
        <dbReference type="ARBA" id="ARBA00022833"/>
    </source>
</evidence>
<dbReference type="Pfam" id="PF01435">
    <property type="entry name" value="Peptidase_M48"/>
    <property type="match status" value="1"/>
</dbReference>
<dbReference type="AlphaFoldDB" id="A0A937DH31"/>
<keyword evidence="3 6" id="KW-0378">Hydrolase</keyword>
<dbReference type="GO" id="GO:0046872">
    <property type="term" value="F:metal ion binding"/>
    <property type="evidence" value="ECO:0007669"/>
    <property type="project" value="UniProtKB-KW"/>
</dbReference>
<dbReference type="InterPro" id="IPR051156">
    <property type="entry name" value="Mito/Outer_Membr_Metalloprot"/>
</dbReference>
<dbReference type="PROSITE" id="PS51257">
    <property type="entry name" value="PROKAR_LIPOPROTEIN"/>
    <property type="match status" value="1"/>
</dbReference>
<dbReference type="Gene3D" id="3.30.2010.10">
    <property type="entry name" value="Metalloproteases ('zincins'), catalytic domain"/>
    <property type="match status" value="1"/>
</dbReference>
<comment type="cofactor">
    <cofactor evidence="6">
        <name>Zn(2+)</name>
        <dbReference type="ChEBI" id="CHEBI:29105"/>
    </cofactor>
    <text evidence="6">Binds 1 zinc ion per subunit.</text>
</comment>
<evidence type="ECO:0000313" key="9">
    <source>
        <dbReference type="Proteomes" id="UP000642920"/>
    </source>
</evidence>
<organism evidence="8 9">
    <name type="scientific">Marivirga atlantica</name>
    <dbReference type="NCBI Taxonomy" id="1548457"/>
    <lineage>
        <taxon>Bacteria</taxon>
        <taxon>Pseudomonadati</taxon>
        <taxon>Bacteroidota</taxon>
        <taxon>Cytophagia</taxon>
        <taxon>Cytophagales</taxon>
        <taxon>Marivirgaceae</taxon>
        <taxon>Marivirga</taxon>
    </lineage>
</organism>
<keyword evidence="1 6" id="KW-0645">Protease</keyword>
<reference evidence="8" key="1">
    <citation type="submission" date="2021-01" db="EMBL/GenBank/DDBJ databases">
        <title>Marivirga sp. nov., isolated from intertidal surface sediments.</title>
        <authorList>
            <person name="Zhang M."/>
        </authorList>
    </citation>
    <scope>NUCLEOTIDE SEQUENCE</scope>
    <source>
        <strain evidence="8">SM1354</strain>
    </source>
</reference>
<comment type="similarity">
    <text evidence="6">Belongs to the peptidase M48 family.</text>
</comment>
<feature type="domain" description="Peptidase M48" evidence="7">
    <location>
        <begin position="81"/>
        <end position="244"/>
    </location>
</feature>
<dbReference type="EMBL" id="JAERQG010000002">
    <property type="protein sequence ID" value="MBL0765453.1"/>
    <property type="molecule type" value="Genomic_DNA"/>
</dbReference>
<proteinExistence type="inferred from homology"/>
<comment type="caution">
    <text evidence="8">The sequence shown here is derived from an EMBL/GenBank/DDBJ whole genome shotgun (WGS) entry which is preliminary data.</text>
</comment>
<evidence type="ECO:0000256" key="6">
    <source>
        <dbReference type="RuleBase" id="RU003983"/>
    </source>
</evidence>
<evidence type="ECO:0000256" key="2">
    <source>
        <dbReference type="ARBA" id="ARBA00022723"/>
    </source>
</evidence>
<protein>
    <submittedName>
        <fullName evidence="8">M48 family metalloprotease</fullName>
    </submittedName>
</protein>
<dbReference type="Proteomes" id="UP000642920">
    <property type="component" value="Unassembled WGS sequence"/>
</dbReference>
<keyword evidence="9" id="KW-1185">Reference proteome</keyword>
<keyword evidence="4 6" id="KW-0862">Zinc</keyword>
<evidence type="ECO:0000313" key="8">
    <source>
        <dbReference type="EMBL" id="MBL0765453.1"/>
    </source>
</evidence>
<name>A0A937DH31_9BACT</name>
<keyword evidence="2" id="KW-0479">Metal-binding</keyword>
<dbReference type="PANTHER" id="PTHR22726">
    <property type="entry name" value="METALLOENDOPEPTIDASE OMA1"/>
    <property type="match status" value="1"/>
</dbReference>
<evidence type="ECO:0000256" key="5">
    <source>
        <dbReference type="ARBA" id="ARBA00023049"/>
    </source>
</evidence>
<dbReference type="GO" id="GO:0051603">
    <property type="term" value="P:proteolysis involved in protein catabolic process"/>
    <property type="evidence" value="ECO:0007669"/>
    <property type="project" value="TreeGrafter"/>
</dbReference>
<sequence length="270" mass="30024">MRKFSIYILGLFLTIAISSCRDKNDNFVAFSLEQDLELGQQVSNEIESDPATYPILDDSEYADAYAYFGNLVDAILESGEVEYRDEFAWEFKIIADDSVLNAFATPGGYIYVYTGLIKYLDQEDDLMGVLGHEIAHADLRHTSRNLQRIYGLQILLSLLVGENPSQLETIAAQIAGTASGLAFSREFESEADDRSVEYLAETRYACNGTAGFFQKLVDQGQAGGTPEFLSTHPSPDNRVEDINKKADEIGCSTTPLNPTTYEDFKNMLPQ</sequence>
<keyword evidence="5 6" id="KW-0482">Metalloprotease</keyword>
<evidence type="ECO:0000256" key="1">
    <source>
        <dbReference type="ARBA" id="ARBA00022670"/>
    </source>
</evidence>
<evidence type="ECO:0000259" key="7">
    <source>
        <dbReference type="Pfam" id="PF01435"/>
    </source>
</evidence>
<dbReference type="GO" id="GO:0016020">
    <property type="term" value="C:membrane"/>
    <property type="evidence" value="ECO:0007669"/>
    <property type="project" value="TreeGrafter"/>
</dbReference>